<keyword evidence="3" id="KW-1185">Reference proteome</keyword>
<accession>A0A8T0XZY7</accession>
<protein>
    <submittedName>
        <fullName evidence="2">Uncharacterized protein</fullName>
    </submittedName>
</protein>
<feature type="compositionally biased region" description="Polar residues" evidence="1">
    <location>
        <begin position="68"/>
        <end position="77"/>
    </location>
</feature>
<dbReference type="EMBL" id="CM029037">
    <property type="protein sequence ID" value="KAG2660769.1"/>
    <property type="molecule type" value="Genomic_DNA"/>
</dbReference>
<evidence type="ECO:0000256" key="1">
    <source>
        <dbReference type="SAM" id="MobiDB-lite"/>
    </source>
</evidence>
<dbReference type="AlphaFoldDB" id="A0A8T0XZY7"/>
<reference evidence="2" key="1">
    <citation type="submission" date="2020-05" db="EMBL/GenBank/DDBJ databases">
        <title>WGS assembly of Panicum virgatum.</title>
        <authorList>
            <person name="Lovell J.T."/>
            <person name="Jenkins J."/>
            <person name="Shu S."/>
            <person name="Juenger T.E."/>
            <person name="Schmutz J."/>
        </authorList>
    </citation>
    <scope>NUCLEOTIDE SEQUENCE</scope>
    <source>
        <strain evidence="2">AP13</strain>
    </source>
</reference>
<feature type="compositionally biased region" description="Polar residues" evidence="1">
    <location>
        <begin position="26"/>
        <end position="41"/>
    </location>
</feature>
<dbReference type="Proteomes" id="UP000823388">
    <property type="component" value="Chromosome 1K"/>
</dbReference>
<feature type="region of interest" description="Disordered" evidence="1">
    <location>
        <begin position="26"/>
        <end position="77"/>
    </location>
</feature>
<gene>
    <name evidence="2" type="ORF">PVAP13_1KG460405</name>
</gene>
<organism evidence="2 3">
    <name type="scientific">Panicum virgatum</name>
    <name type="common">Blackwell switchgrass</name>
    <dbReference type="NCBI Taxonomy" id="38727"/>
    <lineage>
        <taxon>Eukaryota</taxon>
        <taxon>Viridiplantae</taxon>
        <taxon>Streptophyta</taxon>
        <taxon>Embryophyta</taxon>
        <taxon>Tracheophyta</taxon>
        <taxon>Spermatophyta</taxon>
        <taxon>Magnoliopsida</taxon>
        <taxon>Liliopsida</taxon>
        <taxon>Poales</taxon>
        <taxon>Poaceae</taxon>
        <taxon>PACMAD clade</taxon>
        <taxon>Panicoideae</taxon>
        <taxon>Panicodae</taxon>
        <taxon>Paniceae</taxon>
        <taxon>Panicinae</taxon>
        <taxon>Panicum</taxon>
        <taxon>Panicum sect. Hiantes</taxon>
    </lineage>
</organism>
<name>A0A8T0XZY7_PANVG</name>
<proteinExistence type="predicted"/>
<evidence type="ECO:0000313" key="2">
    <source>
        <dbReference type="EMBL" id="KAG2660769.1"/>
    </source>
</evidence>
<feature type="compositionally biased region" description="Basic residues" evidence="1">
    <location>
        <begin position="44"/>
        <end position="53"/>
    </location>
</feature>
<sequence>MNCRTSATHGLHRTARNSAARFCNRTKTQRITARSPITVTSPPRRTRPRRPPRRREGIAVRRSPPATIPTQGRQVSAQNHQSTVLVAAFSCSAVRGFRRDVELPSVRPRAPHLASVPEPSCLATCRFLAGTAIPLPGGHGMSTSIPAQC</sequence>
<comment type="caution">
    <text evidence="2">The sequence shown here is derived from an EMBL/GenBank/DDBJ whole genome shotgun (WGS) entry which is preliminary data.</text>
</comment>
<evidence type="ECO:0000313" key="3">
    <source>
        <dbReference type="Proteomes" id="UP000823388"/>
    </source>
</evidence>